<dbReference type="Pfam" id="PF07730">
    <property type="entry name" value="HisKA_3"/>
    <property type="match status" value="1"/>
</dbReference>
<dbReference type="InterPro" id="IPR011712">
    <property type="entry name" value="Sig_transdc_His_kin_sub3_dim/P"/>
</dbReference>
<dbReference type="InterPro" id="IPR036890">
    <property type="entry name" value="HATPase_C_sf"/>
</dbReference>
<evidence type="ECO:0000256" key="7">
    <source>
        <dbReference type="ARBA" id="ARBA00023177"/>
    </source>
</evidence>
<keyword evidence="5 8" id="KW-1133">Transmembrane helix</keyword>
<dbReference type="PROSITE" id="PS50109">
    <property type="entry name" value="HIS_KIN"/>
    <property type="match status" value="1"/>
</dbReference>
<dbReference type="AlphaFoldDB" id="A0A644X0B2"/>
<dbReference type="Pfam" id="PF02518">
    <property type="entry name" value="HATPase_c"/>
    <property type="match status" value="1"/>
</dbReference>
<feature type="domain" description="Histidine kinase" evidence="9">
    <location>
        <begin position="545"/>
        <end position="637"/>
    </location>
</feature>
<feature type="transmembrane region" description="Helical" evidence="8">
    <location>
        <begin position="261"/>
        <end position="280"/>
    </location>
</feature>
<comment type="subcellular location">
    <subcellularLocation>
        <location evidence="1">Membrane</location>
        <topology evidence="1">Multi-pass membrane protein</topology>
    </subcellularLocation>
</comment>
<dbReference type="Pfam" id="PF00909">
    <property type="entry name" value="Ammonium_transp"/>
    <property type="match status" value="1"/>
</dbReference>
<dbReference type="Gene3D" id="1.20.5.1930">
    <property type="match status" value="1"/>
</dbReference>
<dbReference type="GO" id="GO:0005886">
    <property type="term" value="C:plasma membrane"/>
    <property type="evidence" value="ECO:0007669"/>
    <property type="project" value="InterPro"/>
</dbReference>
<comment type="similarity">
    <text evidence="2">Belongs to the ammonia transporter channel (TC 1.A.11.2) family.</text>
</comment>
<evidence type="ECO:0000256" key="4">
    <source>
        <dbReference type="ARBA" id="ARBA00022692"/>
    </source>
</evidence>
<dbReference type="GO" id="GO:0097272">
    <property type="term" value="P:ammonium homeostasis"/>
    <property type="evidence" value="ECO:0007669"/>
    <property type="project" value="TreeGrafter"/>
</dbReference>
<feature type="transmembrane region" description="Helical" evidence="8">
    <location>
        <begin position="286"/>
        <end position="304"/>
    </location>
</feature>
<evidence type="ECO:0000259" key="9">
    <source>
        <dbReference type="PROSITE" id="PS50109"/>
    </source>
</evidence>
<keyword evidence="7" id="KW-0924">Ammonia transport</keyword>
<dbReference type="InterPro" id="IPR003594">
    <property type="entry name" value="HATPase_dom"/>
</dbReference>
<dbReference type="SMART" id="SM00387">
    <property type="entry name" value="HATPase_c"/>
    <property type="match status" value="1"/>
</dbReference>
<dbReference type="CDD" id="cd16917">
    <property type="entry name" value="HATPase_UhpB-NarQ-NarX-like"/>
    <property type="match status" value="1"/>
</dbReference>
<dbReference type="InterPro" id="IPR002229">
    <property type="entry name" value="RhesusRHD"/>
</dbReference>
<evidence type="ECO:0000313" key="10">
    <source>
        <dbReference type="EMBL" id="MPM07723.1"/>
    </source>
</evidence>
<feature type="transmembrane region" description="Helical" evidence="8">
    <location>
        <begin position="43"/>
        <end position="65"/>
    </location>
</feature>
<dbReference type="PANTHER" id="PTHR11730:SF6">
    <property type="entry name" value="AMMONIUM TRANSPORTER"/>
    <property type="match status" value="1"/>
</dbReference>
<feature type="transmembrane region" description="Helical" evidence="8">
    <location>
        <begin position="347"/>
        <end position="372"/>
    </location>
</feature>
<evidence type="ECO:0000256" key="5">
    <source>
        <dbReference type="ARBA" id="ARBA00022989"/>
    </source>
</evidence>
<keyword evidence="6 8" id="KW-0472">Membrane</keyword>
<sequence length="638" mass="69101">MTEIDHLWIVICACFVFFMQAGFICYEVGFVRPKNVVSVAIENIIAFVIATLAFCVVGFSFMFGQTQGGLIGGSNWLLQNLKGDYDYIFVLYELMFAGTAVTIFSGSMSERTKLKALVIAAIVTGAVIYPVFGHWVWGGNYTPQKTFLGSLGFMDFAGATVVHSTAGWVALAGTIVLGPRKGRWDENGKPRRMGRSNIPFAALGTFILWFSWFGFNGGNLFAFSDKVGPILLNTNIAAATGIVGAAIATRILARDQSFMEAVFNGALGGLVAITASSDILTLWQAALVGLIAGGATVLGSLLLLKLKIDDAVNAIPIHGIGGACGAILCAVFASSDKLLLPTRLGQILVQLLGVGVNFVWAFGIGLVMFILIDKTIGLRVSGEEEEKGLNVVEFSDISSWLEHLKEEHYEQLTQDLYSTIQKQNIDLQRQRDLLVASQERERQQIARDLHDGVGQSLVALKINLGLLPLQPAGEALKKHAGKTIRMVDEAIAEIRNVICNLEPSALKKEGLSSSIKSLCGKLEQISGIHFHCTITDSMPAWSETEELNIYRIVQECLTNIIKHSGATEADINMLTLSENRFLISVIDNGRGFSLQTVDSGFGLTSIRERSAILNAKIAIDSVEGGGTRVILEVPYEQN</sequence>
<feature type="transmembrane region" description="Helical" evidence="8">
    <location>
        <begin position="116"/>
        <end position="136"/>
    </location>
</feature>
<feature type="transmembrane region" description="Helical" evidence="8">
    <location>
        <begin position="6"/>
        <end position="31"/>
    </location>
</feature>
<organism evidence="10">
    <name type="scientific">bioreactor metagenome</name>
    <dbReference type="NCBI Taxonomy" id="1076179"/>
    <lineage>
        <taxon>unclassified sequences</taxon>
        <taxon>metagenomes</taxon>
        <taxon>ecological metagenomes</taxon>
    </lineage>
</organism>
<name>A0A644X0B2_9ZZZZ</name>
<evidence type="ECO:0000256" key="6">
    <source>
        <dbReference type="ARBA" id="ARBA00023136"/>
    </source>
</evidence>
<dbReference type="GO" id="GO:0000155">
    <property type="term" value="F:phosphorelay sensor kinase activity"/>
    <property type="evidence" value="ECO:0007669"/>
    <property type="project" value="InterPro"/>
</dbReference>
<dbReference type="InterPro" id="IPR029020">
    <property type="entry name" value="Ammonium/urea_transptr"/>
</dbReference>
<evidence type="ECO:0000256" key="2">
    <source>
        <dbReference type="ARBA" id="ARBA00005887"/>
    </source>
</evidence>
<proteinExistence type="inferred from homology"/>
<feature type="transmembrane region" description="Helical" evidence="8">
    <location>
        <begin position="85"/>
        <end position="104"/>
    </location>
</feature>
<dbReference type="InterPro" id="IPR001905">
    <property type="entry name" value="Ammonium_transpt"/>
</dbReference>
<dbReference type="SUPFAM" id="SSF55874">
    <property type="entry name" value="ATPase domain of HSP90 chaperone/DNA topoisomerase II/histidine kinase"/>
    <property type="match status" value="1"/>
</dbReference>
<dbReference type="GO" id="GO:0008519">
    <property type="term" value="F:ammonium channel activity"/>
    <property type="evidence" value="ECO:0007669"/>
    <property type="project" value="InterPro"/>
</dbReference>
<dbReference type="EMBL" id="VSSQ01001369">
    <property type="protein sequence ID" value="MPM07723.1"/>
    <property type="molecule type" value="Genomic_DNA"/>
</dbReference>
<feature type="transmembrane region" description="Helical" evidence="8">
    <location>
        <begin position="311"/>
        <end position="335"/>
    </location>
</feature>
<keyword evidence="3" id="KW-0813">Transport</keyword>
<feature type="transmembrane region" description="Helical" evidence="8">
    <location>
        <begin position="156"/>
        <end position="177"/>
    </location>
</feature>
<feature type="transmembrane region" description="Helical" evidence="8">
    <location>
        <begin position="198"/>
        <end position="215"/>
    </location>
</feature>
<feature type="transmembrane region" description="Helical" evidence="8">
    <location>
        <begin position="227"/>
        <end position="249"/>
    </location>
</feature>
<dbReference type="Gene3D" id="1.10.3430.10">
    <property type="entry name" value="Ammonium transporter AmtB like domains"/>
    <property type="match status" value="1"/>
</dbReference>
<dbReference type="GO" id="GO:0046983">
    <property type="term" value="F:protein dimerization activity"/>
    <property type="evidence" value="ECO:0007669"/>
    <property type="project" value="InterPro"/>
</dbReference>
<dbReference type="PANTHER" id="PTHR11730">
    <property type="entry name" value="AMMONIUM TRANSPORTER"/>
    <property type="match status" value="1"/>
</dbReference>
<dbReference type="InterPro" id="IPR024041">
    <property type="entry name" value="NH4_transpt_AmtB-like_dom"/>
</dbReference>
<dbReference type="Gene3D" id="3.30.565.10">
    <property type="entry name" value="Histidine kinase-like ATPase, C-terminal domain"/>
    <property type="match status" value="1"/>
</dbReference>
<evidence type="ECO:0000256" key="3">
    <source>
        <dbReference type="ARBA" id="ARBA00022448"/>
    </source>
</evidence>
<evidence type="ECO:0000256" key="1">
    <source>
        <dbReference type="ARBA" id="ARBA00004141"/>
    </source>
</evidence>
<dbReference type="InterPro" id="IPR005467">
    <property type="entry name" value="His_kinase_dom"/>
</dbReference>
<gene>
    <name evidence="10" type="ORF">SDC9_54030</name>
</gene>
<protein>
    <recommendedName>
        <fullName evidence="9">Histidine kinase domain-containing protein</fullName>
    </recommendedName>
</protein>
<evidence type="ECO:0000256" key="8">
    <source>
        <dbReference type="SAM" id="Phobius"/>
    </source>
</evidence>
<reference evidence="10" key="1">
    <citation type="submission" date="2019-08" db="EMBL/GenBank/DDBJ databases">
        <authorList>
            <person name="Kucharzyk K."/>
            <person name="Murdoch R.W."/>
            <person name="Higgins S."/>
            <person name="Loffler F."/>
        </authorList>
    </citation>
    <scope>NUCLEOTIDE SEQUENCE</scope>
</reference>
<dbReference type="NCBIfam" id="TIGR00836">
    <property type="entry name" value="amt"/>
    <property type="match status" value="1"/>
</dbReference>
<dbReference type="PRINTS" id="PR00342">
    <property type="entry name" value="RHESUSRHD"/>
</dbReference>
<keyword evidence="4 8" id="KW-0812">Transmembrane</keyword>
<dbReference type="SUPFAM" id="SSF111352">
    <property type="entry name" value="Ammonium transporter"/>
    <property type="match status" value="1"/>
</dbReference>
<comment type="caution">
    <text evidence="10">The sequence shown here is derived from an EMBL/GenBank/DDBJ whole genome shotgun (WGS) entry which is preliminary data.</text>
</comment>
<accession>A0A644X0B2</accession>